<sequence>MAVLAWLSIPVVAGVLAAVWATWAARPPRATTDPSSLAEHERFRAAMERSTGARD</sequence>
<accession>A0A3N4RNQ2</accession>
<dbReference type="AlphaFoldDB" id="A0A3N4RNQ2"/>
<comment type="caution">
    <text evidence="3">The sequence shown here is derived from an EMBL/GenBank/DDBJ whole genome shotgun (WGS) entry which is preliminary data.</text>
</comment>
<protein>
    <submittedName>
        <fullName evidence="3">Uncharacterized protein</fullName>
    </submittedName>
</protein>
<organism evidence="3 4">
    <name type="scientific">Kitasatospora cineracea</name>
    <dbReference type="NCBI Taxonomy" id="88074"/>
    <lineage>
        <taxon>Bacteria</taxon>
        <taxon>Bacillati</taxon>
        <taxon>Actinomycetota</taxon>
        <taxon>Actinomycetes</taxon>
        <taxon>Kitasatosporales</taxon>
        <taxon>Streptomycetaceae</taxon>
        <taxon>Kitasatospora</taxon>
    </lineage>
</organism>
<dbReference type="Proteomes" id="UP000267408">
    <property type="component" value="Unassembled WGS sequence"/>
</dbReference>
<dbReference type="RefSeq" id="WP_162869913.1">
    <property type="nucleotide sequence ID" value="NZ_JBEYIY010000002.1"/>
</dbReference>
<dbReference type="EMBL" id="RJVJ01000001">
    <property type="protein sequence ID" value="ROR42216.1"/>
    <property type="molecule type" value="Genomic_DNA"/>
</dbReference>
<dbReference type="Proteomes" id="UP000266906">
    <property type="component" value="Unassembled WGS sequence"/>
</dbReference>
<proteinExistence type="predicted"/>
<feature type="compositionally biased region" description="Basic and acidic residues" evidence="1">
    <location>
        <begin position="38"/>
        <end position="55"/>
    </location>
</feature>
<evidence type="ECO:0000256" key="1">
    <source>
        <dbReference type="SAM" id="MobiDB-lite"/>
    </source>
</evidence>
<feature type="region of interest" description="Disordered" evidence="1">
    <location>
        <begin position="27"/>
        <end position="55"/>
    </location>
</feature>
<dbReference type="EMBL" id="RKQG01000001">
    <property type="protein sequence ID" value="RPE32729.1"/>
    <property type="molecule type" value="Genomic_DNA"/>
</dbReference>
<name>A0A3N4RNQ2_9ACTN</name>
<evidence type="ECO:0000313" key="5">
    <source>
        <dbReference type="Proteomes" id="UP000267408"/>
    </source>
</evidence>
<gene>
    <name evidence="3" type="ORF">EDD38_0997</name>
    <name evidence="2" type="ORF">EDD39_0332</name>
</gene>
<evidence type="ECO:0000313" key="2">
    <source>
        <dbReference type="EMBL" id="ROR42216.1"/>
    </source>
</evidence>
<accession>A0A8G1XBJ5</accession>
<reference evidence="4 5" key="1">
    <citation type="submission" date="2018-11" db="EMBL/GenBank/DDBJ databases">
        <title>Sequencing the genomes of 1000 actinobacteria strains.</title>
        <authorList>
            <person name="Klenk H.-P."/>
        </authorList>
    </citation>
    <scope>NUCLEOTIDE SEQUENCE [LARGE SCALE GENOMIC DNA]</scope>
    <source>
        <strain evidence="2 5">DSM 44780</strain>
        <strain evidence="3 4">DSM 44781</strain>
    </source>
</reference>
<keyword evidence="4" id="KW-1185">Reference proteome</keyword>
<evidence type="ECO:0000313" key="4">
    <source>
        <dbReference type="Proteomes" id="UP000266906"/>
    </source>
</evidence>
<evidence type="ECO:0000313" key="3">
    <source>
        <dbReference type="EMBL" id="RPE32729.1"/>
    </source>
</evidence>